<dbReference type="SUPFAM" id="SSF53335">
    <property type="entry name" value="S-adenosyl-L-methionine-dependent methyltransferases"/>
    <property type="match status" value="1"/>
</dbReference>
<dbReference type="EMBL" id="CADCTW010000060">
    <property type="protein sequence ID" value="CAA9308444.1"/>
    <property type="molecule type" value="Genomic_DNA"/>
</dbReference>
<proteinExistence type="predicted"/>
<reference evidence="1" key="1">
    <citation type="submission" date="2020-02" db="EMBL/GenBank/DDBJ databases">
        <authorList>
            <person name="Meier V. D."/>
        </authorList>
    </citation>
    <scope>NUCLEOTIDE SEQUENCE</scope>
    <source>
        <strain evidence="1">AVDCRST_MAG68</strain>
    </source>
</reference>
<dbReference type="InterPro" id="IPR029063">
    <property type="entry name" value="SAM-dependent_MTases_sf"/>
</dbReference>
<sequence length="254" mass="27878">MQKLRKIVRDAGVLHLGSRAIAFVYRRAIRPLLPKEPVRYAGIVTGVDRRWGDGRVPALWRPYAGRDMPEYEAALLQGLEQHVREGDRVVVVGGGYGVTATFSAQRAGVSGRVECYEGAREGTERVRRTAERNGVADRVRIHHAVVARPISVYGAQPEGAVVAPGDLPECDVLELDCEGAEVEILRHLRISPRVILVETHGLFGAPTPLVLELLRERGYQAEVIGVAEPRMKEYCEKHDIRVVAGTRADGPAGV</sequence>
<evidence type="ECO:0008006" key="2">
    <source>
        <dbReference type="Google" id="ProtNLM"/>
    </source>
</evidence>
<accession>A0A6J4KK57</accession>
<dbReference type="Gene3D" id="3.40.50.150">
    <property type="entry name" value="Vaccinia Virus protein VP39"/>
    <property type="match status" value="1"/>
</dbReference>
<evidence type="ECO:0000313" key="1">
    <source>
        <dbReference type="EMBL" id="CAA9308444.1"/>
    </source>
</evidence>
<name>A0A6J4KK57_9BACT</name>
<protein>
    <recommendedName>
        <fullName evidence="2">Methyltransferase FkbM domain-containing protein</fullName>
    </recommendedName>
</protein>
<gene>
    <name evidence="1" type="ORF">AVDCRST_MAG68-1047</name>
</gene>
<dbReference type="AlphaFoldDB" id="A0A6J4KK57"/>
<organism evidence="1">
    <name type="scientific">uncultured Gemmatimonadota bacterium</name>
    <dbReference type="NCBI Taxonomy" id="203437"/>
    <lineage>
        <taxon>Bacteria</taxon>
        <taxon>Pseudomonadati</taxon>
        <taxon>Gemmatimonadota</taxon>
        <taxon>environmental samples</taxon>
    </lineage>
</organism>